<sequence>MAESKQLESNTKNLLEFISRETKLYNRTVVIITSGGTYVPLEKKMVRCIDNISTGARGAYSAEYFLKLGFSVVFFHRRGSHLPFTVDLPSKYDLLLTIGDSFNSTECYSSFFKDEKIKKIVRASQNFMKYSERIFFMEFGPVYEYFNGIENIISYCTELSTNIIFFLAAAVSDFYIPENLLSINKISADSNQALNINNEPQVPTITLELYSTPKCAQFIRKKLPDCFLVLFKLETEEETLYQKSDKLLKMCNANVVCANLLQSRRDSVTIITPNSKTEIKKTSDVIEECVVSTVVSLYEEYILEKKQKR</sequence>
<organism evidence="1 2">
    <name type="scientific">Cryptosporidium canis</name>
    <dbReference type="NCBI Taxonomy" id="195482"/>
    <lineage>
        <taxon>Eukaryota</taxon>
        <taxon>Sar</taxon>
        <taxon>Alveolata</taxon>
        <taxon>Apicomplexa</taxon>
        <taxon>Conoidasida</taxon>
        <taxon>Coccidia</taxon>
        <taxon>Eucoccidiorida</taxon>
        <taxon>Eimeriorina</taxon>
        <taxon>Cryptosporidiidae</taxon>
        <taxon>Cryptosporidium</taxon>
    </lineage>
</organism>
<dbReference type="Proteomes" id="UP001071777">
    <property type="component" value="Unassembled WGS sequence"/>
</dbReference>
<reference evidence="1" key="1">
    <citation type="submission" date="2022-10" db="EMBL/GenBank/DDBJ databases">
        <title>Adaptive evolution leads to modifications in subtelomeric GC content in a zoonotic Cryptosporidium species.</title>
        <authorList>
            <person name="Li J."/>
            <person name="Feng Y."/>
            <person name="Xiao L."/>
        </authorList>
    </citation>
    <scope>NUCLEOTIDE SEQUENCE</scope>
    <source>
        <strain evidence="1">25894</strain>
    </source>
</reference>
<dbReference type="Gene3D" id="3.40.50.10300">
    <property type="entry name" value="CoaB-like"/>
    <property type="match status" value="1"/>
</dbReference>
<protein>
    <submittedName>
        <fullName evidence="1">Phosphopantothenoylcysteine synthetase</fullName>
    </submittedName>
</protein>
<proteinExistence type="predicted"/>
<gene>
    <name evidence="1" type="ORF">OJ252_1981</name>
</gene>
<accession>A0ABQ8P6Y2</accession>
<comment type="caution">
    <text evidence="1">The sequence shown here is derived from an EMBL/GenBank/DDBJ whole genome shotgun (WGS) entry which is preliminary data.</text>
</comment>
<dbReference type="InterPro" id="IPR035929">
    <property type="entry name" value="CoaB-like_sf"/>
</dbReference>
<evidence type="ECO:0000313" key="1">
    <source>
        <dbReference type="EMBL" id="KAJ1610175.1"/>
    </source>
</evidence>
<name>A0ABQ8P6Y2_9CRYT</name>
<keyword evidence="2" id="KW-1185">Reference proteome</keyword>
<dbReference type="EMBL" id="JAPCXB010000071">
    <property type="protein sequence ID" value="KAJ1610175.1"/>
    <property type="molecule type" value="Genomic_DNA"/>
</dbReference>
<dbReference type="SUPFAM" id="SSF102645">
    <property type="entry name" value="CoaB-like"/>
    <property type="match status" value="1"/>
</dbReference>
<evidence type="ECO:0000313" key="2">
    <source>
        <dbReference type="Proteomes" id="UP001071777"/>
    </source>
</evidence>